<dbReference type="PANTHER" id="PTHR32305">
    <property type="match status" value="1"/>
</dbReference>
<accession>A0A401G2U6</accession>
<dbReference type="Proteomes" id="UP000288096">
    <property type="component" value="Unassembled WGS sequence"/>
</dbReference>
<protein>
    <recommendedName>
        <fullName evidence="3">RHS repeat-associated core domain-containing pro tein</fullName>
    </recommendedName>
</protein>
<reference evidence="2" key="1">
    <citation type="submission" date="2017-11" db="EMBL/GenBank/DDBJ databases">
        <authorList>
            <person name="Watanabe M."/>
            <person name="Kojima H."/>
        </authorList>
    </citation>
    <scope>NUCLEOTIDE SEQUENCE [LARGE SCALE GENOMIC DNA]</scope>
    <source>
        <strain evidence="2">Tokyo 01</strain>
    </source>
</reference>
<sequence length="578" mass="64203">MPVPRNSWNGPSIVSRYDGLGRRESVGNSGTAFAETRHNIYAYNDRNELTGSERKAGTVAAPAAVVDAEGRLYEYDPIGNRINSAGGTGPQVTYARNAVNQYTALTGGVNASPSYDDDGNMTGYDGATYTWNAENRLIAAETADKRITFLYDYMGRRVRKQVYSGTPGSWNAVPDETRVFVYDGWNLIRETVTAGASDSDTYYVWGLDLSQSVQGAGGIGGLLCSVSGGEVRQYTYDANGNVGQLVDEDGVIVAYYEYDPFGNEIRADGAGAQNNPFRFSAKYLDAETGLYYYGFRYYSAELGRWISRDPIGEKGGFNLYGFIRNNGINHFDLLGYTSCDTYDAVSDRYYKQYYSMQKEIRIYKERSIYPFFDKLREKEKALAQKIADNPDRYYGHLEFELDSERRAARFRLWQVFEMRKRQDRIIEKALKANREYVKCINENERRCWYCKKGTAYIGAGLALFGAHANLTIAGLPAGVVAWGAATANGLITITICEGSEKGVASSFLAGTGSLYLDYSGKGYEKEAKLAKKLGQISKHSALKRGAGVLLKLSTVTAYADVIINLGPVIKPDWFEFLN</sequence>
<keyword evidence="2" id="KW-1185">Reference proteome</keyword>
<organism evidence="1 2">
    <name type="scientific">Desulfonema ishimotonii</name>
    <dbReference type="NCBI Taxonomy" id="45657"/>
    <lineage>
        <taxon>Bacteria</taxon>
        <taxon>Pseudomonadati</taxon>
        <taxon>Thermodesulfobacteriota</taxon>
        <taxon>Desulfobacteria</taxon>
        <taxon>Desulfobacterales</taxon>
        <taxon>Desulfococcaceae</taxon>
        <taxon>Desulfonema</taxon>
    </lineage>
</organism>
<gene>
    <name evidence="1" type="ORF">DENIS_4567</name>
</gene>
<evidence type="ECO:0000313" key="2">
    <source>
        <dbReference type="Proteomes" id="UP000288096"/>
    </source>
</evidence>
<dbReference type="InterPro" id="IPR050708">
    <property type="entry name" value="T6SS_VgrG/RHS"/>
</dbReference>
<dbReference type="AlphaFoldDB" id="A0A401G2U6"/>
<dbReference type="PRINTS" id="PR00394">
    <property type="entry name" value="RHSPROTEIN"/>
</dbReference>
<proteinExistence type="predicted"/>
<dbReference type="EMBL" id="BEXT01000001">
    <property type="protein sequence ID" value="GBC63569.1"/>
    <property type="molecule type" value="Genomic_DNA"/>
</dbReference>
<dbReference type="PANTHER" id="PTHR32305:SF15">
    <property type="entry name" value="PROTEIN RHSA-RELATED"/>
    <property type="match status" value="1"/>
</dbReference>
<dbReference type="NCBIfam" id="TIGR03696">
    <property type="entry name" value="Rhs_assc_core"/>
    <property type="match status" value="1"/>
</dbReference>
<comment type="caution">
    <text evidence="1">The sequence shown here is derived from an EMBL/GenBank/DDBJ whole genome shotgun (WGS) entry which is preliminary data.</text>
</comment>
<name>A0A401G2U6_9BACT</name>
<evidence type="ECO:0000313" key="1">
    <source>
        <dbReference type="EMBL" id="GBC63569.1"/>
    </source>
</evidence>
<reference evidence="2" key="2">
    <citation type="submission" date="2019-01" db="EMBL/GenBank/DDBJ databases">
        <title>Genome sequence of Desulfonema ishimotonii strain Tokyo 01.</title>
        <authorList>
            <person name="Fukui M."/>
        </authorList>
    </citation>
    <scope>NUCLEOTIDE SEQUENCE [LARGE SCALE GENOMIC DNA]</scope>
    <source>
        <strain evidence="2">Tokyo 01</strain>
    </source>
</reference>
<dbReference type="Gene3D" id="2.180.10.10">
    <property type="entry name" value="RHS repeat-associated core"/>
    <property type="match status" value="1"/>
</dbReference>
<evidence type="ECO:0008006" key="3">
    <source>
        <dbReference type="Google" id="ProtNLM"/>
    </source>
</evidence>
<dbReference type="InterPro" id="IPR022385">
    <property type="entry name" value="Rhs_assc_core"/>
</dbReference>